<feature type="region of interest" description="Disordered" evidence="1">
    <location>
        <begin position="347"/>
        <end position="368"/>
    </location>
</feature>
<dbReference type="PANTHER" id="PTHR42080:SF1">
    <property type="entry name" value="SRR1-LIKE DOMAIN-CONTAINING PROTEIN"/>
    <property type="match status" value="1"/>
</dbReference>
<dbReference type="AlphaFoldDB" id="A0A9N9KQQ9"/>
<evidence type="ECO:0000256" key="1">
    <source>
        <dbReference type="SAM" id="MobiDB-lite"/>
    </source>
</evidence>
<name>A0A9N9KQQ9_9HELO</name>
<dbReference type="InterPro" id="IPR012942">
    <property type="entry name" value="SRR1-like"/>
</dbReference>
<dbReference type="PANTHER" id="PTHR42080">
    <property type="entry name" value="SRR1 DOMAIN-CONTAINING PROTEIN"/>
    <property type="match status" value="1"/>
</dbReference>
<comment type="caution">
    <text evidence="3">The sequence shown here is derived from an EMBL/GenBank/DDBJ whole genome shotgun (WGS) entry which is preliminary data.</text>
</comment>
<evidence type="ECO:0000313" key="4">
    <source>
        <dbReference type="Proteomes" id="UP000696280"/>
    </source>
</evidence>
<evidence type="ECO:0000313" key="3">
    <source>
        <dbReference type="EMBL" id="CAG8951671.1"/>
    </source>
</evidence>
<feature type="domain" description="SRR1-like" evidence="2">
    <location>
        <begin position="97"/>
        <end position="235"/>
    </location>
</feature>
<organism evidence="3 4">
    <name type="scientific">Hymenoscyphus fraxineus</name>
    <dbReference type="NCBI Taxonomy" id="746836"/>
    <lineage>
        <taxon>Eukaryota</taxon>
        <taxon>Fungi</taxon>
        <taxon>Dikarya</taxon>
        <taxon>Ascomycota</taxon>
        <taxon>Pezizomycotina</taxon>
        <taxon>Leotiomycetes</taxon>
        <taxon>Helotiales</taxon>
        <taxon>Helotiaceae</taxon>
        <taxon>Hymenoscyphus</taxon>
    </lineage>
</organism>
<accession>A0A9N9KQQ9</accession>
<keyword evidence="4" id="KW-1185">Reference proteome</keyword>
<gene>
    <name evidence="3" type="ORF">HYFRA_00005471</name>
</gene>
<dbReference type="Pfam" id="PF07985">
    <property type="entry name" value="SRR1"/>
    <property type="match status" value="1"/>
</dbReference>
<reference evidence="3" key="1">
    <citation type="submission" date="2021-07" db="EMBL/GenBank/DDBJ databases">
        <authorList>
            <person name="Durling M."/>
        </authorList>
    </citation>
    <scope>NUCLEOTIDE SEQUENCE</scope>
</reference>
<dbReference type="EMBL" id="CAJVRL010000044">
    <property type="protein sequence ID" value="CAG8951671.1"/>
    <property type="molecule type" value="Genomic_DNA"/>
</dbReference>
<dbReference type="OrthoDB" id="3564854at2759"/>
<proteinExistence type="predicted"/>
<dbReference type="Proteomes" id="UP000696280">
    <property type="component" value="Unassembled WGS sequence"/>
</dbReference>
<protein>
    <recommendedName>
        <fullName evidence="2">SRR1-like domain-containing protein</fullName>
    </recommendedName>
</protein>
<evidence type="ECO:0000259" key="2">
    <source>
        <dbReference type="Pfam" id="PF07985"/>
    </source>
</evidence>
<sequence length="368" mass="41137">MGNTIIYNEETGYITVKDGDTTIRDEPAMNYRGLTIAQQLKVFRRLVAVDGLEMPDTPVDVQFQFCSNGTLDDLDAVFQKEQAEFLATPDCVFLVEALEKIKQDERLKITNVMILGSGSMDPPFVDPELHTQLQIDFYKDLDTPRTAKQIAATIKISEVLGEPGNPLPITAQEIVYSNLEKEYLATRLGITVVDDPDAFPLINNGTLIFAVGAPVNLFYWISQGKWPGAMITTNSNLASLARHFTPAMCTEMSRMWGHYDGFFISNRVYNKDGGGVIPAENARGMSTFCAWAHHDFLWVNRYGYRNWAPMVDLVQALHRGDPKPVRSFYVPDGLTREDMLWLAEQDSGGLVQEDSTGHAEEVPDGLVE</sequence>